<feature type="transmembrane region" description="Helical" evidence="2">
    <location>
        <begin position="456"/>
        <end position="476"/>
    </location>
</feature>
<dbReference type="InterPro" id="IPR011701">
    <property type="entry name" value="MFS"/>
</dbReference>
<keyword evidence="2" id="KW-0812">Transmembrane</keyword>
<dbReference type="InterPro" id="IPR020846">
    <property type="entry name" value="MFS_dom"/>
</dbReference>
<dbReference type="RefSeq" id="XP_003106577.2">
    <property type="nucleotide sequence ID" value="XM_003106529.2"/>
</dbReference>
<dbReference type="Pfam" id="PF07690">
    <property type="entry name" value="MFS_1"/>
    <property type="match status" value="1"/>
</dbReference>
<evidence type="ECO:0000256" key="1">
    <source>
        <dbReference type="ARBA" id="ARBA00004141"/>
    </source>
</evidence>
<feature type="domain" description="Major facilitator superfamily (MFS) profile" evidence="3">
    <location>
        <begin position="44"/>
        <end position="512"/>
    </location>
</feature>
<keyword evidence="2" id="KW-1133">Transmembrane helix</keyword>
<dbReference type="KEGG" id="crq:GCK72_020901"/>
<protein>
    <recommendedName>
        <fullName evidence="3">Major facilitator superfamily (MFS) profile domain-containing protein</fullName>
    </recommendedName>
</protein>
<dbReference type="InterPro" id="IPR036259">
    <property type="entry name" value="MFS_trans_sf"/>
</dbReference>
<feature type="transmembrane region" description="Helical" evidence="2">
    <location>
        <begin position="420"/>
        <end position="444"/>
    </location>
</feature>
<feature type="transmembrane region" description="Helical" evidence="2">
    <location>
        <begin position="87"/>
        <end position="107"/>
    </location>
</feature>
<dbReference type="PROSITE" id="PS50850">
    <property type="entry name" value="MFS"/>
    <property type="match status" value="1"/>
</dbReference>
<proteinExistence type="predicted"/>
<dbReference type="Proteomes" id="UP000483820">
    <property type="component" value="Chromosome V"/>
</dbReference>
<name>A0A6A5GIB7_CAERE</name>
<feature type="transmembrane region" description="Helical" evidence="2">
    <location>
        <begin position="171"/>
        <end position="190"/>
    </location>
</feature>
<feature type="transmembrane region" description="Helical" evidence="2">
    <location>
        <begin position="202"/>
        <end position="223"/>
    </location>
</feature>
<dbReference type="PANTHER" id="PTHR11360">
    <property type="entry name" value="MONOCARBOXYLATE TRANSPORTER"/>
    <property type="match status" value="1"/>
</dbReference>
<dbReference type="GO" id="GO:0008028">
    <property type="term" value="F:monocarboxylic acid transmembrane transporter activity"/>
    <property type="evidence" value="ECO:0007669"/>
    <property type="project" value="TreeGrafter"/>
</dbReference>
<evidence type="ECO:0000256" key="2">
    <source>
        <dbReference type="SAM" id="Phobius"/>
    </source>
</evidence>
<reference evidence="4 5" key="1">
    <citation type="submission" date="2019-12" db="EMBL/GenBank/DDBJ databases">
        <title>Chromosome-level assembly of the Caenorhabditis remanei genome.</title>
        <authorList>
            <person name="Teterina A.A."/>
            <person name="Willis J.H."/>
            <person name="Phillips P.C."/>
        </authorList>
    </citation>
    <scope>NUCLEOTIDE SEQUENCE [LARGE SCALE GENOMIC DNA]</scope>
    <source>
        <strain evidence="4 5">PX506</strain>
        <tissue evidence="4">Whole organism</tissue>
    </source>
</reference>
<dbReference type="GO" id="GO:0016020">
    <property type="term" value="C:membrane"/>
    <property type="evidence" value="ECO:0007669"/>
    <property type="project" value="UniProtKB-SubCell"/>
</dbReference>
<sequence length="533" mass="58133">MSQQPTDGPLDPEKQELSIAVTAAEDFEEKVEEVGKVPPPDGGYGWVIVVASFLVNMCVDGVIYTFPATLIPHWTKMFGAETSASNTVSLLTGFYYLSGPLASSLVAVFDVRSVCMAGGILTASAFIACSTLSEAYQYYLLFGIVGGIGFGCMYLPSIVVLSSYFEKKRSFATGIAVCGSGIGTMLFSRLNIKVMGLLNDNASHFLFYMAGIILFGVISALFFRKLKPSEQQVTKVAKMVREYEGKPDEPSQRLLEDVRADLEELNRPGHNPDAFYVNTLDKKIAEAAHAEHVIHATENHTVKHVTKKNKFTQFKDELCSVIDKDLLYSPSFLTFAFSGTLAVMSFLVPFVYISDLMPGDIYTIHERSLPLLFIGGFNIAFRIICGFISDHPKMSALQVSNFVIILAGISIAAMPFSTTLWHYILLCVPFSAGVACFAALRSVICVELVGVKKLGNAFGILMVFMGFGAVSGPAIAGQIKAASGNLNLAFYIMGGVFTFSAIMTLRLTQMKAWEESRKAKKARGTEMRVMANH</sequence>
<evidence type="ECO:0000313" key="5">
    <source>
        <dbReference type="Proteomes" id="UP000483820"/>
    </source>
</evidence>
<dbReference type="SUPFAM" id="SSF103473">
    <property type="entry name" value="MFS general substrate transporter"/>
    <property type="match status" value="1"/>
</dbReference>
<dbReference type="PANTHER" id="PTHR11360:SF248">
    <property type="entry name" value="MAJOR FACILITATOR SUPERFAMILY (MFS) PROFILE DOMAIN-CONTAINING PROTEIN"/>
    <property type="match status" value="1"/>
</dbReference>
<feature type="transmembrane region" description="Helical" evidence="2">
    <location>
        <begin position="44"/>
        <end position="67"/>
    </location>
</feature>
<dbReference type="AlphaFoldDB" id="A0A6A5GIB7"/>
<dbReference type="CTD" id="9809013"/>
<comment type="subcellular location">
    <subcellularLocation>
        <location evidence="1">Membrane</location>
        <topology evidence="1">Multi-pass membrane protein</topology>
    </subcellularLocation>
</comment>
<feature type="transmembrane region" description="Helical" evidence="2">
    <location>
        <begin position="139"/>
        <end position="164"/>
    </location>
</feature>
<comment type="caution">
    <text evidence="4">The sequence shown here is derived from an EMBL/GenBank/DDBJ whole genome shotgun (WGS) entry which is preliminary data.</text>
</comment>
<dbReference type="CDD" id="cd17352">
    <property type="entry name" value="MFS_MCT_SLC16"/>
    <property type="match status" value="1"/>
</dbReference>
<feature type="transmembrane region" description="Helical" evidence="2">
    <location>
        <begin position="395"/>
        <end position="414"/>
    </location>
</feature>
<feature type="transmembrane region" description="Helical" evidence="2">
    <location>
        <begin position="368"/>
        <end position="388"/>
    </location>
</feature>
<gene>
    <name evidence="4" type="ORF">GCK72_020901</name>
</gene>
<keyword evidence="2" id="KW-0472">Membrane</keyword>
<accession>A0A6A5GIB7</accession>
<dbReference type="EMBL" id="WUAV01000005">
    <property type="protein sequence ID" value="KAF1754341.1"/>
    <property type="molecule type" value="Genomic_DNA"/>
</dbReference>
<feature type="transmembrane region" description="Helical" evidence="2">
    <location>
        <begin position="332"/>
        <end position="353"/>
    </location>
</feature>
<organism evidence="4 5">
    <name type="scientific">Caenorhabditis remanei</name>
    <name type="common">Caenorhabditis vulgaris</name>
    <dbReference type="NCBI Taxonomy" id="31234"/>
    <lineage>
        <taxon>Eukaryota</taxon>
        <taxon>Metazoa</taxon>
        <taxon>Ecdysozoa</taxon>
        <taxon>Nematoda</taxon>
        <taxon>Chromadorea</taxon>
        <taxon>Rhabditida</taxon>
        <taxon>Rhabditina</taxon>
        <taxon>Rhabditomorpha</taxon>
        <taxon>Rhabditoidea</taxon>
        <taxon>Rhabditidae</taxon>
        <taxon>Peloderinae</taxon>
        <taxon>Caenorhabditis</taxon>
    </lineage>
</organism>
<dbReference type="GeneID" id="9809013"/>
<evidence type="ECO:0000313" key="4">
    <source>
        <dbReference type="EMBL" id="KAF1754341.1"/>
    </source>
</evidence>
<dbReference type="InterPro" id="IPR050327">
    <property type="entry name" value="Proton-linked_MCT"/>
</dbReference>
<feature type="transmembrane region" description="Helical" evidence="2">
    <location>
        <begin position="488"/>
        <end position="508"/>
    </location>
</feature>
<dbReference type="Gene3D" id="1.20.1250.20">
    <property type="entry name" value="MFS general substrate transporter like domains"/>
    <property type="match status" value="1"/>
</dbReference>
<evidence type="ECO:0000259" key="3">
    <source>
        <dbReference type="PROSITE" id="PS50850"/>
    </source>
</evidence>